<evidence type="ECO:0000256" key="7">
    <source>
        <dbReference type="ARBA" id="ARBA00022842"/>
    </source>
</evidence>
<comment type="pathway">
    <text evidence="2">Amino-acid biosynthesis; L-histidine biosynthesis; L-histidine from 5-phospho-alpha-D-ribose 1-diphosphate: step 8/9.</text>
</comment>
<dbReference type="PRINTS" id="PR00377">
    <property type="entry name" value="IMPHPHTASES"/>
</dbReference>
<keyword evidence="5 11" id="KW-0479">Metal-binding</keyword>
<accession>A0A4R8VD00</accession>
<feature type="binding site" evidence="11">
    <location>
        <position position="88"/>
    </location>
    <ligand>
        <name>Mg(2+)</name>
        <dbReference type="ChEBI" id="CHEBI:18420"/>
        <label>1</label>
        <note>catalytic</note>
    </ligand>
</feature>
<protein>
    <recommendedName>
        <fullName evidence="4">Histidinol-phosphatase</fullName>
        <ecNumber evidence="3">3.1.3.15</ecNumber>
    </recommendedName>
    <alternativeName>
        <fullName evidence="8">Histidinol-phosphate phosphatase</fullName>
    </alternativeName>
</protein>
<comment type="cofactor">
    <cofactor evidence="1 11">
        <name>Mg(2+)</name>
        <dbReference type="ChEBI" id="CHEBI:18420"/>
    </cofactor>
</comment>
<proteinExistence type="predicted"/>
<feature type="binding site" evidence="11">
    <location>
        <position position="89"/>
    </location>
    <ligand>
        <name>Mg(2+)</name>
        <dbReference type="ChEBI" id="CHEBI:18420"/>
        <label>1</label>
        <note>catalytic</note>
    </ligand>
</feature>
<feature type="binding site" evidence="11">
    <location>
        <position position="71"/>
    </location>
    <ligand>
        <name>Mg(2+)</name>
        <dbReference type="ChEBI" id="CHEBI:18420"/>
        <label>1</label>
        <note>catalytic</note>
    </ligand>
</feature>
<evidence type="ECO:0000313" key="12">
    <source>
        <dbReference type="EMBL" id="TFB80595.1"/>
    </source>
</evidence>
<feature type="binding site" evidence="11">
    <location>
        <position position="86"/>
    </location>
    <ligand>
        <name>Mg(2+)</name>
        <dbReference type="ChEBI" id="CHEBI:18420"/>
        <label>1</label>
        <note>catalytic</note>
    </ligand>
</feature>
<dbReference type="SUPFAM" id="SSF56655">
    <property type="entry name" value="Carbohydrate phosphatase"/>
    <property type="match status" value="1"/>
</dbReference>
<dbReference type="OrthoDB" id="9772456at2"/>
<dbReference type="Gene3D" id="3.40.190.80">
    <property type="match status" value="1"/>
</dbReference>
<comment type="catalytic activity">
    <reaction evidence="9">
        <text>L-histidinol phosphate + H2O = L-histidinol + phosphate</text>
        <dbReference type="Rhea" id="RHEA:14465"/>
        <dbReference type="ChEBI" id="CHEBI:15377"/>
        <dbReference type="ChEBI" id="CHEBI:43474"/>
        <dbReference type="ChEBI" id="CHEBI:57699"/>
        <dbReference type="ChEBI" id="CHEBI:57980"/>
        <dbReference type="EC" id="3.1.3.15"/>
    </reaction>
</comment>
<comment type="caution">
    <text evidence="12">The sequence shown here is derived from an EMBL/GenBank/DDBJ whole genome shotgun (WGS) entry which is preliminary data.</text>
</comment>
<evidence type="ECO:0000256" key="1">
    <source>
        <dbReference type="ARBA" id="ARBA00001946"/>
    </source>
</evidence>
<dbReference type="Proteomes" id="UP000298488">
    <property type="component" value="Unassembled WGS sequence"/>
</dbReference>
<dbReference type="PANTHER" id="PTHR20854:SF4">
    <property type="entry name" value="INOSITOL-1-MONOPHOSPHATASE-RELATED"/>
    <property type="match status" value="1"/>
</dbReference>
<organism evidence="12 13">
    <name type="scientific">Terrimesophilobacter mesophilus</name>
    <dbReference type="NCBI Taxonomy" id="433647"/>
    <lineage>
        <taxon>Bacteria</taxon>
        <taxon>Bacillati</taxon>
        <taxon>Actinomycetota</taxon>
        <taxon>Actinomycetes</taxon>
        <taxon>Micrococcales</taxon>
        <taxon>Microbacteriaceae</taxon>
        <taxon>Terrimesophilobacter</taxon>
    </lineage>
</organism>
<evidence type="ECO:0000256" key="5">
    <source>
        <dbReference type="ARBA" id="ARBA00022723"/>
    </source>
</evidence>
<name>A0A4R8VD00_9MICO</name>
<evidence type="ECO:0000256" key="9">
    <source>
        <dbReference type="ARBA" id="ARBA00049158"/>
    </source>
</evidence>
<evidence type="ECO:0000256" key="11">
    <source>
        <dbReference type="PIRSR" id="PIRSR600760-2"/>
    </source>
</evidence>
<dbReference type="EC" id="3.1.3.15" evidence="3"/>
<evidence type="ECO:0000256" key="3">
    <source>
        <dbReference type="ARBA" id="ARBA00013085"/>
    </source>
</evidence>
<dbReference type="GO" id="GO:0046872">
    <property type="term" value="F:metal ion binding"/>
    <property type="evidence" value="ECO:0007669"/>
    <property type="project" value="UniProtKB-KW"/>
</dbReference>
<evidence type="ECO:0000256" key="10">
    <source>
        <dbReference type="ARBA" id="ARBA00053547"/>
    </source>
</evidence>
<dbReference type="AlphaFoldDB" id="A0A4R8VD00"/>
<evidence type="ECO:0000313" key="13">
    <source>
        <dbReference type="Proteomes" id="UP000298488"/>
    </source>
</evidence>
<feature type="binding site" evidence="11">
    <location>
        <position position="216"/>
    </location>
    <ligand>
        <name>Mg(2+)</name>
        <dbReference type="ChEBI" id="CHEBI:18420"/>
        <label>1</label>
        <note>catalytic</note>
    </ligand>
</feature>
<dbReference type="GO" id="GO:0006020">
    <property type="term" value="P:inositol metabolic process"/>
    <property type="evidence" value="ECO:0007669"/>
    <property type="project" value="TreeGrafter"/>
</dbReference>
<comment type="function">
    <text evidence="10">Catalyzes the dephosphorylation of histidinol-phosphate to histidinol, the direct precursor of histidine.</text>
</comment>
<sequence length="262" mass="27848">MADLTLPQDLEFALGLADLADAISHGRFRAADLEVSMKPDLTQVTDADKAVEASIRESIAANRPGDAIYGEEFGTIGDSSRQWIIDPIDGTANFVRGVPVWTTLIALAVDGVPVLGVVSAPALGRRWWGADGLGAHTRDIDGSRRSIRVSGVSALSDASVALSGLDRFEEAGLLENYLELARQVWRTRDYSDAWPYMMVAEGVLDVAGEFGLQPYDMAALFPIVSEAGGLLTSMDGEPGPWHGSALATNGLLHDAVRSVLGV</sequence>
<keyword evidence="6" id="KW-0378">Hydrolase</keyword>
<dbReference type="EMBL" id="SOFI01000003">
    <property type="protein sequence ID" value="TFB80595.1"/>
    <property type="molecule type" value="Genomic_DNA"/>
</dbReference>
<dbReference type="GO" id="GO:0007165">
    <property type="term" value="P:signal transduction"/>
    <property type="evidence" value="ECO:0007669"/>
    <property type="project" value="TreeGrafter"/>
</dbReference>
<evidence type="ECO:0000256" key="8">
    <source>
        <dbReference type="ARBA" id="ARBA00033209"/>
    </source>
</evidence>
<dbReference type="FunFam" id="3.30.540.10:FF:000003">
    <property type="entry name" value="Inositol-1-monophosphatase"/>
    <property type="match status" value="1"/>
</dbReference>
<dbReference type="GO" id="GO:0004401">
    <property type="term" value="F:histidinol-phosphatase activity"/>
    <property type="evidence" value="ECO:0007669"/>
    <property type="project" value="UniProtKB-EC"/>
</dbReference>
<dbReference type="InterPro" id="IPR000760">
    <property type="entry name" value="Inositol_monophosphatase-like"/>
</dbReference>
<evidence type="ECO:0000256" key="4">
    <source>
        <dbReference type="ARBA" id="ARBA00021697"/>
    </source>
</evidence>
<dbReference type="InterPro" id="IPR020583">
    <property type="entry name" value="Inositol_monoP_metal-BS"/>
</dbReference>
<keyword evidence="7 11" id="KW-0460">Magnesium</keyword>
<dbReference type="RefSeq" id="WP_104096447.1">
    <property type="nucleotide sequence ID" value="NZ_JACHBP010000001.1"/>
</dbReference>
<dbReference type="GO" id="GO:0008934">
    <property type="term" value="F:inositol monophosphate 1-phosphatase activity"/>
    <property type="evidence" value="ECO:0007669"/>
    <property type="project" value="TreeGrafter"/>
</dbReference>
<reference evidence="12 13" key="1">
    <citation type="submission" date="2019-03" db="EMBL/GenBank/DDBJ databases">
        <title>Genomics of glacier-inhabiting Cryobacterium strains.</title>
        <authorList>
            <person name="Liu Q."/>
            <person name="Xin Y.-H."/>
        </authorList>
    </citation>
    <scope>NUCLEOTIDE SEQUENCE [LARGE SCALE GENOMIC DNA]</scope>
    <source>
        <strain evidence="12 13">CGMCC 1.10440</strain>
    </source>
</reference>
<dbReference type="PROSITE" id="PS00629">
    <property type="entry name" value="IMP_1"/>
    <property type="match status" value="1"/>
</dbReference>
<dbReference type="Gene3D" id="3.30.540.10">
    <property type="entry name" value="Fructose-1,6-Bisphosphatase, subunit A, domain 1"/>
    <property type="match status" value="1"/>
</dbReference>
<gene>
    <name evidence="12" type="ORF">E3N84_11475</name>
</gene>
<keyword evidence="13" id="KW-1185">Reference proteome</keyword>
<evidence type="ECO:0000256" key="6">
    <source>
        <dbReference type="ARBA" id="ARBA00022801"/>
    </source>
</evidence>
<evidence type="ECO:0000256" key="2">
    <source>
        <dbReference type="ARBA" id="ARBA00004970"/>
    </source>
</evidence>
<dbReference type="PANTHER" id="PTHR20854">
    <property type="entry name" value="INOSITOL MONOPHOSPHATASE"/>
    <property type="match status" value="1"/>
</dbReference>
<dbReference type="Pfam" id="PF00459">
    <property type="entry name" value="Inositol_P"/>
    <property type="match status" value="1"/>
</dbReference>